<evidence type="ECO:0000256" key="10">
    <source>
        <dbReference type="ARBA" id="ARBA00038928"/>
    </source>
</evidence>
<evidence type="ECO:0000256" key="8">
    <source>
        <dbReference type="ARBA" id="ARBA00023136"/>
    </source>
</evidence>
<evidence type="ECO:0000259" key="14">
    <source>
        <dbReference type="Pfam" id="PF20434"/>
    </source>
</evidence>
<dbReference type="FunFam" id="3.40.50.1820:FF:000084">
    <property type="entry name" value="Isoprenylcysteine alpha-carbonyl methylesterase ICME"/>
    <property type="match status" value="1"/>
</dbReference>
<dbReference type="PANTHER" id="PTHR48081">
    <property type="entry name" value="AB HYDROLASE SUPERFAMILY PROTEIN C4A8.06C"/>
    <property type="match status" value="1"/>
</dbReference>
<keyword evidence="7" id="KW-0333">Golgi apparatus</keyword>
<proteinExistence type="inferred from homology"/>
<dbReference type="InterPro" id="IPR029058">
    <property type="entry name" value="AB_hydrolase_fold"/>
</dbReference>
<evidence type="ECO:0000256" key="6">
    <source>
        <dbReference type="ARBA" id="ARBA00022989"/>
    </source>
</evidence>
<dbReference type="GO" id="GO:0016787">
    <property type="term" value="F:hydrolase activity"/>
    <property type="evidence" value="ECO:0007669"/>
    <property type="project" value="UniProtKB-KW"/>
</dbReference>
<sequence length="534" mass="59728">MSPLVHHHRPSDGSESHLHSDVRRFISNSVGSIPGTSSNHHLHLRKPDRMERRPLSSEEIDRHAAAGTCLVSRLTFTLLRCLGVAYWLITRLISIGCYPLLFMPGFRQARAWLCQIIPGGGSGSKLHLDVSCLINRFLGSIFGTSSNHQHQHQHHHHQHHLHRKPARMERRPSFSEEIGHAAAETYLVTRLSFTLLRYLGVGYRWITRLLALYCYALLLMPGFIQVAYCYFFSSQVRRSIVYGDQPRNRLDLYLPRNGKGPKPVVVFVTGGAWIIGYKAWGSLLGLQLAERDIMVACVDYRNFPQGTISDMVNDVSQGISFVCNIIGEYGGDRNRIYLAGQSAGAHISACVLLEQAIKESRGESISWSVSQIKAYFGLSGGYNLFSLVDHFHNRGLYRSIFLSIMEGEESFEQFSPEVRIKDPSSKDAASLLPPVKLYHGTADYSIPSDASVNFVDALKGVGADAELILYDGKSHTDLFLQDPLRGGKDELFDHLVSVIHAGDKEALAKDALAAPRRRLVPEILLRLARQMSPF</sequence>
<evidence type="ECO:0000256" key="3">
    <source>
        <dbReference type="ARBA" id="ARBA00022692"/>
    </source>
</evidence>
<evidence type="ECO:0000256" key="12">
    <source>
        <dbReference type="SAM" id="MobiDB-lite"/>
    </source>
</evidence>
<keyword evidence="4" id="KW-0378">Hydrolase</keyword>
<keyword evidence="5" id="KW-0256">Endoplasmic reticulum</keyword>
<keyword evidence="6 13" id="KW-1133">Transmembrane helix</keyword>
<evidence type="ECO:0000256" key="5">
    <source>
        <dbReference type="ARBA" id="ARBA00022824"/>
    </source>
</evidence>
<feature type="transmembrane region" description="Helical" evidence="13">
    <location>
        <begin position="84"/>
        <end position="103"/>
    </location>
</feature>
<dbReference type="GO" id="GO:0000139">
    <property type="term" value="C:Golgi membrane"/>
    <property type="evidence" value="ECO:0007669"/>
    <property type="project" value="UniProtKB-SubCell"/>
</dbReference>
<dbReference type="STRING" id="210143.A0A1R3IBX8"/>
<gene>
    <name evidence="15" type="ORF">CCACVL1_13177</name>
</gene>
<evidence type="ECO:0000256" key="2">
    <source>
        <dbReference type="ARBA" id="ARBA00004653"/>
    </source>
</evidence>
<comment type="catalytic activity">
    <reaction evidence="11">
        <text>[protein]-C-terminal S-[(2E,6E)-farnesyl]-L-cysteine methyl ester + H2O = [protein]-C-terminal S-[(2E,6E)-farnesyl]-L-cysteine + methanol + H(+)</text>
        <dbReference type="Rhea" id="RHEA:48520"/>
        <dbReference type="Rhea" id="RHEA-COMP:12125"/>
        <dbReference type="Rhea" id="RHEA-COMP:12126"/>
        <dbReference type="ChEBI" id="CHEBI:15377"/>
        <dbReference type="ChEBI" id="CHEBI:15378"/>
        <dbReference type="ChEBI" id="CHEBI:17790"/>
        <dbReference type="ChEBI" id="CHEBI:90510"/>
        <dbReference type="ChEBI" id="CHEBI:90511"/>
        <dbReference type="EC" id="3.1.1.n2"/>
    </reaction>
</comment>
<dbReference type="Pfam" id="PF20434">
    <property type="entry name" value="BD-FAE"/>
    <property type="match status" value="1"/>
</dbReference>
<evidence type="ECO:0000256" key="4">
    <source>
        <dbReference type="ARBA" id="ARBA00022801"/>
    </source>
</evidence>
<dbReference type="AlphaFoldDB" id="A0A1R3IBX8"/>
<name>A0A1R3IBX8_COCAP</name>
<feature type="region of interest" description="Disordered" evidence="12">
    <location>
        <begin position="30"/>
        <end position="57"/>
    </location>
</feature>
<feature type="compositionally biased region" description="Polar residues" evidence="12">
    <location>
        <begin position="30"/>
        <end position="39"/>
    </location>
</feature>
<feature type="transmembrane region" description="Helical" evidence="13">
    <location>
        <begin position="212"/>
        <end position="233"/>
    </location>
</feature>
<feature type="region of interest" description="Disordered" evidence="12">
    <location>
        <begin position="146"/>
        <end position="165"/>
    </location>
</feature>
<accession>A0A1R3IBX8</accession>
<dbReference type="PANTHER" id="PTHR48081:SF33">
    <property type="entry name" value="KYNURENINE FORMAMIDASE"/>
    <property type="match status" value="1"/>
</dbReference>
<dbReference type="SUPFAM" id="SSF53474">
    <property type="entry name" value="alpha/beta-Hydrolases"/>
    <property type="match status" value="1"/>
</dbReference>
<feature type="compositionally biased region" description="Basic residues" evidence="12">
    <location>
        <begin position="149"/>
        <end position="165"/>
    </location>
</feature>
<dbReference type="GO" id="GO:0005789">
    <property type="term" value="C:endoplasmic reticulum membrane"/>
    <property type="evidence" value="ECO:0007669"/>
    <property type="project" value="UniProtKB-SubCell"/>
</dbReference>
<reference evidence="15 16" key="1">
    <citation type="submission" date="2013-09" db="EMBL/GenBank/DDBJ databases">
        <title>Corchorus capsularis genome sequencing.</title>
        <authorList>
            <person name="Alam M."/>
            <person name="Haque M.S."/>
            <person name="Islam M.S."/>
            <person name="Emdad E.M."/>
            <person name="Islam M.M."/>
            <person name="Ahmed B."/>
            <person name="Halim A."/>
            <person name="Hossen Q.M.M."/>
            <person name="Hossain M.Z."/>
            <person name="Ahmed R."/>
            <person name="Khan M.M."/>
            <person name="Islam R."/>
            <person name="Rashid M.M."/>
            <person name="Khan S.A."/>
            <person name="Rahman M.S."/>
            <person name="Alam M."/>
        </authorList>
    </citation>
    <scope>NUCLEOTIDE SEQUENCE [LARGE SCALE GENOMIC DNA]</scope>
    <source>
        <strain evidence="16">cv. CVL-1</strain>
        <tissue evidence="15">Whole seedling</tissue>
    </source>
</reference>
<keyword evidence="3 13" id="KW-0812">Transmembrane</keyword>
<protein>
    <recommendedName>
        <fullName evidence="10">protein-S-isoprenylcysteine alpha-carbonyl methylesterase</fullName>
        <ecNumber evidence="10">3.1.1.n2</ecNumber>
    </recommendedName>
</protein>
<dbReference type="InterPro" id="IPR050300">
    <property type="entry name" value="GDXG_lipolytic_enzyme"/>
</dbReference>
<evidence type="ECO:0000313" key="16">
    <source>
        <dbReference type="Proteomes" id="UP000188268"/>
    </source>
</evidence>
<dbReference type="InterPro" id="IPR049492">
    <property type="entry name" value="BD-FAE-like_dom"/>
</dbReference>
<comment type="caution">
    <text evidence="15">The sequence shown here is derived from an EMBL/GenBank/DDBJ whole genome shotgun (WGS) entry which is preliminary data.</text>
</comment>
<feature type="compositionally biased region" description="Basic and acidic residues" evidence="12">
    <location>
        <begin position="45"/>
        <end position="57"/>
    </location>
</feature>
<dbReference type="OMA" id="GYRWMTR"/>
<evidence type="ECO:0000256" key="9">
    <source>
        <dbReference type="ARBA" id="ARBA00038028"/>
    </source>
</evidence>
<dbReference type="OrthoDB" id="6495301at2759"/>
<comment type="similarity">
    <text evidence="9">Belongs to the AB hydrolase superfamily. Isoprenylcysteine methylesterase family.</text>
</comment>
<evidence type="ECO:0000256" key="1">
    <source>
        <dbReference type="ARBA" id="ARBA00004586"/>
    </source>
</evidence>
<evidence type="ECO:0000313" key="15">
    <source>
        <dbReference type="EMBL" id="OMO80068.1"/>
    </source>
</evidence>
<keyword evidence="16" id="KW-1185">Reference proteome</keyword>
<dbReference type="Gene3D" id="3.40.50.1820">
    <property type="entry name" value="alpha/beta hydrolase"/>
    <property type="match status" value="1"/>
</dbReference>
<keyword evidence="8 13" id="KW-0472">Membrane</keyword>
<dbReference type="EC" id="3.1.1.n2" evidence="10"/>
<evidence type="ECO:0000256" key="13">
    <source>
        <dbReference type="SAM" id="Phobius"/>
    </source>
</evidence>
<dbReference type="Gramene" id="OMO80068">
    <property type="protein sequence ID" value="OMO80068"/>
    <property type="gene ID" value="CCACVL1_13177"/>
</dbReference>
<dbReference type="EMBL" id="AWWV01010328">
    <property type="protein sequence ID" value="OMO80068.1"/>
    <property type="molecule type" value="Genomic_DNA"/>
</dbReference>
<feature type="domain" description="BD-FAE-like" evidence="14">
    <location>
        <begin position="250"/>
        <end position="458"/>
    </location>
</feature>
<comment type="subcellular location">
    <subcellularLocation>
        <location evidence="1">Endoplasmic reticulum membrane</location>
    </subcellularLocation>
    <subcellularLocation>
        <location evidence="2">Golgi apparatus membrane</location>
        <topology evidence="2">Multi-pass membrane protein</topology>
    </subcellularLocation>
</comment>
<dbReference type="Proteomes" id="UP000188268">
    <property type="component" value="Unassembled WGS sequence"/>
</dbReference>
<organism evidence="15 16">
    <name type="scientific">Corchorus capsularis</name>
    <name type="common">Jute</name>
    <dbReference type="NCBI Taxonomy" id="210143"/>
    <lineage>
        <taxon>Eukaryota</taxon>
        <taxon>Viridiplantae</taxon>
        <taxon>Streptophyta</taxon>
        <taxon>Embryophyta</taxon>
        <taxon>Tracheophyta</taxon>
        <taxon>Spermatophyta</taxon>
        <taxon>Magnoliopsida</taxon>
        <taxon>eudicotyledons</taxon>
        <taxon>Gunneridae</taxon>
        <taxon>Pentapetalae</taxon>
        <taxon>rosids</taxon>
        <taxon>malvids</taxon>
        <taxon>Malvales</taxon>
        <taxon>Malvaceae</taxon>
        <taxon>Grewioideae</taxon>
        <taxon>Apeibeae</taxon>
        <taxon>Corchorus</taxon>
    </lineage>
</organism>
<evidence type="ECO:0000256" key="7">
    <source>
        <dbReference type="ARBA" id="ARBA00023034"/>
    </source>
</evidence>
<evidence type="ECO:0000256" key="11">
    <source>
        <dbReference type="ARBA" id="ARBA00049507"/>
    </source>
</evidence>